<dbReference type="Proteomes" id="UP000316292">
    <property type="component" value="Unassembled WGS sequence"/>
</dbReference>
<organism evidence="2 3">
    <name type="scientific">Eiseniibacteriota bacterium</name>
    <dbReference type="NCBI Taxonomy" id="2212470"/>
    <lineage>
        <taxon>Bacteria</taxon>
        <taxon>Candidatus Eiseniibacteriota</taxon>
    </lineage>
</organism>
<feature type="chain" id="PRO_5021758302" description="Lipocalin-like domain-containing protein" evidence="1">
    <location>
        <begin position="27"/>
        <end position="312"/>
    </location>
</feature>
<proteinExistence type="predicted"/>
<evidence type="ECO:0000256" key="1">
    <source>
        <dbReference type="SAM" id="SignalP"/>
    </source>
</evidence>
<protein>
    <recommendedName>
        <fullName evidence="4">Lipocalin-like domain-containing protein</fullName>
    </recommendedName>
</protein>
<evidence type="ECO:0008006" key="4">
    <source>
        <dbReference type="Google" id="ProtNLM"/>
    </source>
</evidence>
<gene>
    <name evidence="2" type="ORF">E6K71_10435</name>
</gene>
<name>A0A538S7C0_UNCEI</name>
<sequence>MRLLLLKRAAWAAGLLLLLLGSPASAQDFVPPDLTRFTGTWLWVESQGLVATSTPQVKGASRTLQLQSDLTYEFHQYQGTRDSLLCKGIFSVGESSETGGSEVVTTLDFDGWYETYEKRMLVSFEGPDTLDLVGVACASCPEHAFVRGRSALFTAEVRRGQGYRRGLWDGLSFELRPRDHGWEMTVLDSARGTENLARITTSAASGPDPRLLEGAQFRESSSRGAKGKASKDGPAWLKVRRFQFSRVSARKDAAGEGEDLDPPGHGTLTVEHLKLSKASAGTPQEIESIRFTTLIEEVRGWAGTAGTARDST</sequence>
<keyword evidence="1" id="KW-0732">Signal</keyword>
<evidence type="ECO:0000313" key="2">
    <source>
        <dbReference type="EMBL" id="TMQ47251.1"/>
    </source>
</evidence>
<dbReference type="EMBL" id="VBOR01000119">
    <property type="protein sequence ID" value="TMQ47251.1"/>
    <property type="molecule type" value="Genomic_DNA"/>
</dbReference>
<accession>A0A538S7C0</accession>
<dbReference type="AlphaFoldDB" id="A0A538S7C0"/>
<comment type="caution">
    <text evidence="2">The sequence shown here is derived from an EMBL/GenBank/DDBJ whole genome shotgun (WGS) entry which is preliminary data.</text>
</comment>
<reference evidence="2 3" key="1">
    <citation type="journal article" date="2019" name="Nat. Microbiol.">
        <title>Mediterranean grassland soil C-N compound turnover is dependent on rainfall and depth, and is mediated by genomically divergent microorganisms.</title>
        <authorList>
            <person name="Diamond S."/>
            <person name="Andeer P.F."/>
            <person name="Li Z."/>
            <person name="Crits-Christoph A."/>
            <person name="Burstein D."/>
            <person name="Anantharaman K."/>
            <person name="Lane K.R."/>
            <person name="Thomas B.C."/>
            <person name="Pan C."/>
            <person name="Northen T.R."/>
            <person name="Banfield J.F."/>
        </authorList>
    </citation>
    <scope>NUCLEOTIDE SEQUENCE [LARGE SCALE GENOMIC DNA]</scope>
    <source>
        <strain evidence="2">WS_1</strain>
    </source>
</reference>
<feature type="signal peptide" evidence="1">
    <location>
        <begin position="1"/>
        <end position="26"/>
    </location>
</feature>
<evidence type="ECO:0000313" key="3">
    <source>
        <dbReference type="Proteomes" id="UP000316292"/>
    </source>
</evidence>